<proteinExistence type="predicted"/>
<protein>
    <submittedName>
        <fullName evidence="1">Uncharacterized protein</fullName>
    </submittedName>
</protein>
<dbReference type="AlphaFoldDB" id="A0A328DHI5"/>
<evidence type="ECO:0000313" key="2">
    <source>
        <dbReference type="Proteomes" id="UP000249390"/>
    </source>
</evidence>
<name>A0A328DHI5_9ASTE</name>
<keyword evidence="2" id="KW-1185">Reference proteome</keyword>
<gene>
    <name evidence="1" type="ORF">DM860_014999</name>
</gene>
<evidence type="ECO:0000313" key="1">
    <source>
        <dbReference type="EMBL" id="RAL44078.1"/>
    </source>
</evidence>
<reference evidence="1 2" key="1">
    <citation type="submission" date="2018-06" db="EMBL/GenBank/DDBJ databases">
        <title>The Genome of Cuscuta australis (Dodder) Provides Insight into the Evolution of Plant Parasitism.</title>
        <authorList>
            <person name="Liu H."/>
        </authorList>
    </citation>
    <scope>NUCLEOTIDE SEQUENCE [LARGE SCALE GENOMIC DNA]</scope>
    <source>
        <strain evidence="2">cv. Yunnan</strain>
        <tissue evidence="1">Vines</tissue>
    </source>
</reference>
<accession>A0A328DHI5</accession>
<comment type="caution">
    <text evidence="1">The sequence shown here is derived from an EMBL/GenBank/DDBJ whole genome shotgun (WGS) entry which is preliminary data.</text>
</comment>
<dbReference type="EMBL" id="NQVE01000148">
    <property type="protein sequence ID" value="RAL44078.1"/>
    <property type="molecule type" value="Genomic_DNA"/>
</dbReference>
<sequence>MPESSRAWGPESCGVAGLITANCNRQIGEEESYSCRLHRVASGGKSLEKLDFAENLEAMKSPVVLCNWQIKDSDR</sequence>
<dbReference type="Proteomes" id="UP000249390">
    <property type="component" value="Unassembled WGS sequence"/>
</dbReference>
<organism evidence="1 2">
    <name type="scientific">Cuscuta australis</name>
    <dbReference type="NCBI Taxonomy" id="267555"/>
    <lineage>
        <taxon>Eukaryota</taxon>
        <taxon>Viridiplantae</taxon>
        <taxon>Streptophyta</taxon>
        <taxon>Embryophyta</taxon>
        <taxon>Tracheophyta</taxon>
        <taxon>Spermatophyta</taxon>
        <taxon>Magnoliopsida</taxon>
        <taxon>eudicotyledons</taxon>
        <taxon>Gunneridae</taxon>
        <taxon>Pentapetalae</taxon>
        <taxon>asterids</taxon>
        <taxon>lamiids</taxon>
        <taxon>Solanales</taxon>
        <taxon>Convolvulaceae</taxon>
        <taxon>Cuscuteae</taxon>
        <taxon>Cuscuta</taxon>
        <taxon>Cuscuta subgen. Grammica</taxon>
        <taxon>Cuscuta sect. Cleistogrammica</taxon>
    </lineage>
</organism>